<sequence>MSFYFPILLTIVFAVIQSLFCKHGKLFYAIALAIFFTVLINVFFVDYRFLVCLIWGNFFFYLMVVVTYFTRSAY</sequence>
<evidence type="ECO:0000313" key="2">
    <source>
        <dbReference type="EMBL" id="PYF08419.1"/>
    </source>
</evidence>
<organism evidence="2 3">
    <name type="scientific">Ureibacillus chungkukjangi</name>
    <dbReference type="NCBI Taxonomy" id="1202712"/>
    <lineage>
        <taxon>Bacteria</taxon>
        <taxon>Bacillati</taxon>
        <taxon>Bacillota</taxon>
        <taxon>Bacilli</taxon>
        <taxon>Bacillales</taxon>
        <taxon>Caryophanaceae</taxon>
        <taxon>Ureibacillus</taxon>
    </lineage>
</organism>
<comment type="caution">
    <text evidence="2">The sequence shown here is derived from an EMBL/GenBank/DDBJ whole genome shotgun (WGS) entry which is preliminary data.</text>
</comment>
<keyword evidence="1" id="KW-1133">Transmembrane helix</keyword>
<evidence type="ECO:0000256" key="1">
    <source>
        <dbReference type="SAM" id="Phobius"/>
    </source>
</evidence>
<proteinExistence type="predicted"/>
<keyword evidence="1" id="KW-0812">Transmembrane</keyword>
<name>A0A318U8U3_9BACL</name>
<keyword evidence="1" id="KW-0472">Membrane</keyword>
<keyword evidence="3" id="KW-1185">Reference proteome</keyword>
<feature type="transmembrane region" description="Helical" evidence="1">
    <location>
        <begin position="28"/>
        <end position="45"/>
    </location>
</feature>
<dbReference type="AlphaFoldDB" id="A0A318U8U3"/>
<gene>
    <name evidence="2" type="ORF">BJ095_102185</name>
</gene>
<dbReference type="EMBL" id="QJTJ01000002">
    <property type="protein sequence ID" value="PYF08419.1"/>
    <property type="molecule type" value="Genomic_DNA"/>
</dbReference>
<dbReference type="Proteomes" id="UP000247416">
    <property type="component" value="Unassembled WGS sequence"/>
</dbReference>
<feature type="transmembrane region" description="Helical" evidence="1">
    <location>
        <begin position="52"/>
        <end position="70"/>
    </location>
</feature>
<accession>A0A318U8U3</accession>
<evidence type="ECO:0000313" key="3">
    <source>
        <dbReference type="Proteomes" id="UP000247416"/>
    </source>
</evidence>
<reference evidence="2 3" key="1">
    <citation type="submission" date="2018-06" db="EMBL/GenBank/DDBJ databases">
        <title>Genomic Encyclopedia of Archaeal and Bacterial Type Strains, Phase II (KMG-II): from individual species to whole genera.</title>
        <authorList>
            <person name="Goeker M."/>
        </authorList>
    </citation>
    <scope>NUCLEOTIDE SEQUENCE [LARGE SCALE GENOMIC DNA]</scope>
    <source>
        <strain evidence="2 3">KACC 16626</strain>
    </source>
</reference>
<protein>
    <submittedName>
        <fullName evidence="2">Uncharacterized protein</fullName>
    </submittedName>
</protein>